<keyword evidence="3" id="KW-1185">Reference proteome</keyword>
<dbReference type="AlphaFoldDB" id="A0AAD9SW59"/>
<feature type="compositionally biased region" description="Basic and acidic residues" evidence="1">
    <location>
        <begin position="1"/>
        <end position="10"/>
    </location>
</feature>
<protein>
    <recommendedName>
        <fullName evidence="4">N-acetylglucosamine-induced protein 1</fullName>
    </recommendedName>
</protein>
<comment type="caution">
    <text evidence="2">The sequence shown here is derived from an EMBL/GenBank/DDBJ whole genome shotgun (WGS) entry which is preliminary data.</text>
</comment>
<organism evidence="2 3">
    <name type="scientific">Diplocarpon rosae</name>
    <dbReference type="NCBI Taxonomy" id="946125"/>
    <lineage>
        <taxon>Eukaryota</taxon>
        <taxon>Fungi</taxon>
        <taxon>Dikarya</taxon>
        <taxon>Ascomycota</taxon>
        <taxon>Pezizomycotina</taxon>
        <taxon>Leotiomycetes</taxon>
        <taxon>Helotiales</taxon>
        <taxon>Drepanopezizaceae</taxon>
        <taxon>Diplocarpon</taxon>
    </lineage>
</organism>
<dbReference type="GO" id="GO:0005737">
    <property type="term" value="C:cytoplasm"/>
    <property type="evidence" value="ECO:0007669"/>
    <property type="project" value="TreeGrafter"/>
</dbReference>
<dbReference type="PANTHER" id="PTHR35020">
    <property type="entry name" value="N-ACETYLGLUCOSAMINE-INDUCED PROTEIN 1"/>
    <property type="match status" value="1"/>
</dbReference>
<gene>
    <name evidence="2" type="ORF">QTJ16_005820</name>
</gene>
<name>A0AAD9SW59_9HELO</name>
<evidence type="ECO:0000313" key="3">
    <source>
        <dbReference type="Proteomes" id="UP001285354"/>
    </source>
</evidence>
<dbReference type="InterPro" id="IPR022036">
    <property type="entry name" value="DUF3605"/>
</dbReference>
<dbReference type="PANTHER" id="PTHR35020:SF2">
    <property type="entry name" value="N-ACETYLGLUCOSAMINE-INDUCED PROTEIN 1"/>
    <property type="match status" value="1"/>
</dbReference>
<evidence type="ECO:0000313" key="2">
    <source>
        <dbReference type="EMBL" id="KAK2624627.1"/>
    </source>
</evidence>
<sequence>MGDHETKASSDENESPFPLTDEDKWVLSQTDEEFHLHDWEELKEIINHNKLETLKRKPSDLRRYMAWTQQTKAQYGSITNYILQNRLSWGPPPFTYTSPIPFASPSDFKILTNDWPYGLKDDITHIVVWSKTPIPIDEATGDVTEDSRMIIGEFVRRTFGHGDRVVWFKNWVALQSIRALEHVHVMIKDARKSDIQAWTGESSGQDEPTLLQAEHEATCNLDN</sequence>
<feature type="region of interest" description="Disordered" evidence="1">
    <location>
        <begin position="1"/>
        <end position="22"/>
    </location>
</feature>
<evidence type="ECO:0008006" key="4">
    <source>
        <dbReference type="Google" id="ProtNLM"/>
    </source>
</evidence>
<dbReference type="GO" id="GO:0006044">
    <property type="term" value="P:N-acetylglucosamine metabolic process"/>
    <property type="evidence" value="ECO:0007669"/>
    <property type="project" value="TreeGrafter"/>
</dbReference>
<dbReference type="Pfam" id="PF12239">
    <property type="entry name" value="DUF3605"/>
    <property type="match status" value="1"/>
</dbReference>
<dbReference type="Proteomes" id="UP001285354">
    <property type="component" value="Unassembled WGS sequence"/>
</dbReference>
<accession>A0AAD9SW59</accession>
<proteinExistence type="predicted"/>
<evidence type="ECO:0000256" key="1">
    <source>
        <dbReference type="SAM" id="MobiDB-lite"/>
    </source>
</evidence>
<reference evidence="2" key="1">
    <citation type="submission" date="2023-06" db="EMBL/GenBank/DDBJ databases">
        <title>Draft genome of Marssonina rosae.</title>
        <authorList>
            <person name="Cheng Q."/>
        </authorList>
    </citation>
    <scope>NUCLEOTIDE SEQUENCE</scope>
    <source>
        <strain evidence="2">R4</strain>
    </source>
</reference>
<dbReference type="EMBL" id="JAUBYV010000009">
    <property type="protein sequence ID" value="KAK2624627.1"/>
    <property type="molecule type" value="Genomic_DNA"/>
</dbReference>